<accession>A0A0E9TUZ8</accession>
<reference evidence="1" key="2">
    <citation type="journal article" date="2015" name="Fish Shellfish Immunol.">
        <title>Early steps in the European eel (Anguilla anguilla)-Vibrio vulnificus interaction in the gills: Role of the RtxA13 toxin.</title>
        <authorList>
            <person name="Callol A."/>
            <person name="Pajuelo D."/>
            <person name="Ebbesson L."/>
            <person name="Teles M."/>
            <person name="MacKenzie S."/>
            <person name="Amaro C."/>
        </authorList>
    </citation>
    <scope>NUCLEOTIDE SEQUENCE</scope>
</reference>
<dbReference type="EMBL" id="GBXM01051305">
    <property type="protein sequence ID" value="JAH57272.1"/>
    <property type="molecule type" value="Transcribed_RNA"/>
</dbReference>
<sequence>MFSPVNYKGSQFGISHSRLQRLTVIYSQDTFELLV</sequence>
<evidence type="ECO:0000313" key="1">
    <source>
        <dbReference type="EMBL" id="JAH57272.1"/>
    </source>
</evidence>
<protein>
    <submittedName>
        <fullName evidence="1">Uncharacterized protein</fullName>
    </submittedName>
</protein>
<organism evidence="1">
    <name type="scientific">Anguilla anguilla</name>
    <name type="common">European freshwater eel</name>
    <name type="synonym">Muraena anguilla</name>
    <dbReference type="NCBI Taxonomy" id="7936"/>
    <lineage>
        <taxon>Eukaryota</taxon>
        <taxon>Metazoa</taxon>
        <taxon>Chordata</taxon>
        <taxon>Craniata</taxon>
        <taxon>Vertebrata</taxon>
        <taxon>Euteleostomi</taxon>
        <taxon>Actinopterygii</taxon>
        <taxon>Neopterygii</taxon>
        <taxon>Teleostei</taxon>
        <taxon>Anguilliformes</taxon>
        <taxon>Anguillidae</taxon>
        <taxon>Anguilla</taxon>
    </lineage>
</organism>
<dbReference type="AlphaFoldDB" id="A0A0E9TUZ8"/>
<name>A0A0E9TUZ8_ANGAN</name>
<proteinExistence type="predicted"/>
<reference evidence="1" key="1">
    <citation type="submission" date="2014-11" db="EMBL/GenBank/DDBJ databases">
        <authorList>
            <person name="Amaro Gonzalez C."/>
        </authorList>
    </citation>
    <scope>NUCLEOTIDE SEQUENCE</scope>
</reference>